<sequence>MINRLEQTVSDKDLIIKLINNDLYKNASGNQKSGVAVVTKISGKQPKQNETPKIAPKQIEKPKIVPTTPTNEKPSEKPKISGITGNEERIQSKIAYIEENRDMVYPSNEAAQYQAFKQKWEDLAKHLNAIDGPQKTTKQWKSVFNDLKSNAKKKQRKLIVEHTGTGGGPSSGIKLSELDERIIQLINPVVIEGVSGIDEGGIIIEEIFLEPVENIKLHETVQKLVLQTIPEKLPDEKPTIIHGLTTSTEDVRLVNIFYLSDDVSRQAPGKRDTKSVKNPIIVKYMFDLDDILVKYKQWKDNEVQVTEASLFSVIKTLESQFKVLKTHCFVKRVQERYFDEQKVHLAEDKVLVVQIDFAENYSIGKSFPFEFDVRVPFLVRGPGVEPGTVVDDIVLNIDLAPTFLDMAGVEAPPHMDGRSVLPLFLNYKRKKTVRKWSDTFLIESSGRRETPHLDAKLRAIKYSSALNSKNVTTEPPIATNINLTADVTTGSSSSNSKLPLTTEKITVDPLPRLYESGKLNKKRNKIQSSKKRRRLKPYPI</sequence>
<evidence type="ECO:0000256" key="6">
    <source>
        <dbReference type="ARBA" id="ARBA00025466"/>
    </source>
</evidence>
<organism evidence="10 11">
    <name type="scientific">Brassicogethes aeneus</name>
    <name type="common">Rape pollen beetle</name>
    <name type="synonym">Meligethes aeneus</name>
    <dbReference type="NCBI Taxonomy" id="1431903"/>
    <lineage>
        <taxon>Eukaryota</taxon>
        <taxon>Metazoa</taxon>
        <taxon>Ecdysozoa</taxon>
        <taxon>Arthropoda</taxon>
        <taxon>Hexapoda</taxon>
        <taxon>Insecta</taxon>
        <taxon>Pterygota</taxon>
        <taxon>Neoptera</taxon>
        <taxon>Endopterygota</taxon>
        <taxon>Coleoptera</taxon>
        <taxon>Polyphaga</taxon>
        <taxon>Cucujiformia</taxon>
        <taxon>Nitidulidae</taxon>
        <taxon>Meligethinae</taxon>
        <taxon>Brassicogethes</taxon>
    </lineage>
</organism>
<keyword evidence="5" id="KW-0804">Transcription</keyword>
<dbReference type="Proteomes" id="UP001154078">
    <property type="component" value="Chromosome 5"/>
</dbReference>
<dbReference type="SUPFAM" id="SSF53649">
    <property type="entry name" value="Alkaline phosphatase-like"/>
    <property type="match status" value="1"/>
</dbReference>
<dbReference type="PANTHER" id="PTHR43108:SF16">
    <property type="entry name" value="EXTRACELLULAR SULFATASE SULF-1 HOMOLOG"/>
    <property type="match status" value="1"/>
</dbReference>
<dbReference type="InterPro" id="IPR017850">
    <property type="entry name" value="Alkaline_phosphatase_core_sf"/>
</dbReference>
<proteinExistence type="inferred from homology"/>
<evidence type="ECO:0000313" key="10">
    <source>
        <dbReference type="EMBL" id="CAH0556457.1"/>
    </source>
</evidence>
<dbReference type="OrthoDB" id="96314at2759"/>
<dbReference type="Pfam" id="PF13873">
    <property type="entry name" value="Myb_DNA-bind_5"/>
    <property type="match status" value="1"/>
</dbReference>
<reference evidence="10" key="1">
    <citation type="submission" date="2021-12" db="EMBL/GenBank/DDBJ databases">
        <authorList>
            <person name="King R."/>
        </authorList>
    </citation>
    <scope>NUCLEOTIDE SEQUENCE</scope>
</reference>
<feature type="region of interest" description="Disordered" evidence="7">
    <location>
        <begin position="514"/>
        <end position="540"/>
    </location>
</feature>
<feature type="compositionally biased region" description="Basic residues" evidence="7">
    <location>
        <begin position="519"/>
        <end position="540"/>
    </location>
</feature>
<dbReference type="PANTHER" id="PTHR43108">
    <property type="entry name" value="N-ACETYLGLUCOSAMINE-6-SULFATASE FAMILY MEMBER"/>
    <property type="match status" value="1"/>
</dbReference>
<evidence type="ECO:0000259" key="9">
    <source>
        <dbReference type="Pfam" id="PF16347"/>
    </source>
</evidence>
<dbReference type="Gene3D" id="3.40.720.10">
    <property type="entry name" value="Alkaline Phosphatase, subunit A"/>
    <property type="match status" value="1"/>
</dbReference>
<feature type="region of interest" description="Disordered" evidence="7">
    <location>
        <begin position="43"/>
        <end position="82"/>
    </location>
</feature>
<dbReference type="AlphaFoldDB" id="A0A9P0B716"/>
<evidence type="ECO:0000256" key="2">
    <source>
        <dbReference type="ARBA" id="ARBA00011764"/>
    </source>
</evidence>
<dbReference type="InterPro" id="IPR032506">
    <property type="entry name" value="SGSH_C"/>
</dbReference>
<evidence type="ECO:0000256" key="4">
    <source>
        <dbReference type="ARBA" id="ARBA00023015"/>
    </source>
</evidence>
<keyword evidence="11" id="KW-1185">Reference proteome</keyword>
<evidence type="ECO:0000256" key="5">
    <source>
        <dbReference type="ARBA" id="ARBA00023163"/>
    </source>
</evidence>
<dbReference type="InterPro" id="IPR028002">
    <property type="entry name" value="Myb_DNA-bind_5"/>
</dbReference>
<name>A0A9P0B716_BRAAE</name>
<dbReference type="GO" id="GO:0005539">
    <property type="term" value="F:glycosaminoglycan binding"/>
    <property type="evidence" value="ECO:0007669"/>
    <property type="project" value="TreeGrafter"/>
</dbReference>
<accession>A0A9P0B716</accession>
<evidence type="ECO:0000313" key="11">
    <source>
        <dbReference type="Proteomes" id="UP001154078"/>
    </source>
</evidence>
<evidence type="ECO:0000256" key="3">
    <source>
        <dbReference type="ARBA" id="ARBA00016807"/>
    </source>
</evidence>
<gene>
    <name evidence="10" type="ORF">MELIAE_LOCUS7394</name>
</gene>
<keyword evidence="4" id="KW-0805">Transcription regulation</keyword>
<dbReference type="EMBL" id="OV121136">
    <property type="protein sequence ID" value="CAH0556457.1"/>
    <property type="molecule type" value="Genomic_DNA"/>
</dbReference>
<dbReference type="GO" id="GO:0008449">
    <property type="term" value="F:N-acetylglucosamine-6-sulfatase activity"/>
    <property type="evidence" value="ECO:0007669"/>
    <property type="project" value="TreeGrafter"/>
</dbReference>
<evidence type="ECO:0000256" key="7">
    <source>
        <dbReference type="SAM" id="MobiDB-lite"/>
    </source>
</evidence>
<dbReference type="Pfam" id="PF16347">
    <property type="entry name" value="SGSH_C"/>
    <property type="match status" value="1"/>
</dbReference>
<comment type="subunit">
    <text evidence="2">Self-associates forming complexes of several hundred monomers.</text>
</comment>
<evidence type="ECO:0000259" key="8">
    <source>
        <dbReference type="Pfam" id="PF13873"/>
    </source>
</evidence>
<evidence type="ECO:0000256" key="1">
    <source>
        <dbReference type="ARBA" id="ARBA00008779"/>
    </source>
</evidence>
<protein>
    <recommendedName>
        <fullName evidence="3">Regulatory protein zeste</fullName>
    </recommendedName>
</protein>
<feature type="domain" description="N-sulphoglucosamine sulphohydrolase C-terminal" evidence="9">
    <location>
        <begin position="365"/>
        <end position="431"/>
    </location>
</feature>
<comment type="similarity">
    <text evidence="1">Belongs to the sulfatase family.</text>
</comment>
<comment type="function">
    <text evidence="6">Involved in transvection phenomena (= synapsis-dependent gene expression), where the synaptic pairing of chromosomes carrying genes with which zeste interacts influences the expression of these genes. Zeste binds to DNA and stimulates transcription from a nearby promoter.</text>
</comment>
<feature type="domain" description="Myb/SANT-like DNA-binding" evidence="8">
    <location>
        <begin position="96"/>
        <end position="154"/>
    </location>
</feature>